<dbReference type="AlphaFoldDB" id="A0A427AKB6"/>
<dbReference type="PANTHER" id="PTHR10539">
    <property type="entry name" value="26S PROTEASOME NON-ATPASE REGULATORY SUBUNIT 13"/>
    <property type="match status" value="1"/>
</dbReference>
<feature type="region of interest" description="Disordered" evidence="1">
    <location>
        <begin position="51"/>
        <end position="75"/>
    </location>
</feature>
<reference evidence="2 3" key="1">
    <citation type="journal article" date="2014" name="Agronomy (Basel)">
        <title>A Draft Genome Sequence for Ensete ventricosum, the Drought-Tolerant Tree Against Hunger.</title>
        <authorList>
            <person name="Harrison J."/>
            <person name="Moore K.A."/>
            <person name="Paszkiewicz K."/>
            <person name="Jones T."/>
            <person name="Grant M."/>
            <person name="Ambacheew D."/>
            <person name="Muzemil S."/>
            <person name="Studholme D.J."/>
        </authorList>
    </citation>
    <scope>NUCLEOTIDE SEQUENCE [LARGE SCALE GENOMIC DNA]</scope>
</reference>
<dbReference type="GO" id="GO:0008541">
    <property type="term" value="C:proteasome regulatory particle, lid subcomplex"/>
    <property type="evidence" value="ECO:0007669"/>
    <property type="project" value="TreeGrafter"/>
</dbReference>
<evidence type="ECO:0000313" key="2">
    <source>
        <dbReference type="EMBL" id="RRT76640.1"/>
    </source>
</evidence>
<evidence type="ECO:0000256" key="1">
    <source>
        <dbReference type="SAM" id="MobiDB-lite"/>
    </source>
</evidence>
<dbReference type="Proteomes" id="UP000287651">
    <property type="component" value="Unassembled WGS sequence"/>
</dbReference>
<accession>A0A427AKB6</accession>
<dbReference type="InterPro" id="IPR035298">
    <property type="entry name" value="PSMD13"/>
</dbReference>
<evidence type="ECO:0000313" key="3">
    <source>
        <dbReference type="Proteomes" id="UP000287651"/>
    </source>
</evidence>
<dbReference type="GO" id="GO:0006511">
    <property type="term" value="P:ubiquitin-dependent protein catabolic process"/>
    <property type="evidence" value="ECO:0007669"/>
    <property type="project" value="TreeGrafter"/>
</dbReference>
<dbReference type="EMBL" id="AMZH03002137">
    <property type="protein sequence ID" value="RRT76640.1"/>
    <property type="molecule type" value="Genomic_DNA"/>
</dbReference>
<dbReference type="PANTHER" id="PTHR10539:SF0">
    <property type="entry name" value="26S PROTEASOME NON-ATPASE REGULATORY SUBUNIT 13"/>
    <property type="match status" value="1"/>
</dbReference>
<name>A0A427AKB6_ENSVE</name>
<sequence length="242" mass="27498">LAISNRTDRYGRYIPVHQLTGMHTARYWAVSPIGAVTAPLPPEIDRYRKKKREKKNLESGHALSPCNPLPAGDLFSPREEKKRLSMWGEGTRQCRLINSLTGTNVEWLYHILHAFNTGNLLRYQELCRVHNIALRAQPALVENEKKLLEKINILCLMEIISRTVAPYDDDLLIVSARWYQVHLIEGIIDQVEGTVHVSWVQPRVLGIPQIRSLRGRLDTWVGKVRAALLSVEAETPDLVACA</sequence>
<gene>
    <name evidence="2" type="ORF">B296_00016691</name>
</gene>
<dbReference type="GO" id="GO:0005634">
    <property type="term" value="C:nucleus"/>
    <property type="evidence" value="ECO:0007669"/>
    <property type="project" value="TreeGrafter"/>
</dbReference>
<organism evidence="2 3">
    <name type="scientific">Ensete ventricosum</name>
    <name type="common">Abyssinian banana</name>
    <name type="synonym">Musa ensete</name>
    <dbReference type="NCBI Taxonomy" id="4639"/>
    <lineage>
        <taxon>Eukaryota</taxon>
        <taxon>Viridiplantae</taxon>
        <taxon>Streptophyta</taxon>
        <taxon>Embryophyta</taxon>
        <taxon>Tracheophyta</taxon>
        <taxon>Spermatophyta</taxon>
        <taxon>Magnoliopsida</taxon>
        <taxon>Liliopsida</taxon>
        <taxon>Zingiberales</taxon>
        <taxon>Musaceae</taxon>
        <taxon>Ensete</taxon>
    </lineage>
</organism>
<proteinExistence type="predicted"/>
<protein>
    <recommendedName>
        <fullName evidence="4">PCI domain-containing protein</fullName>
    </recommendedName>
</protein>
<feature type="non-terminal residue" evidence="2">
    <location>
        <position position="1"/>
    </location>
</feature>
<dbReference type="GO" id="GO:0005198">
    <property type="term" value="F:structural molecule activity"/>
    <property type="evidence" value="ECO:0007669"/>
    <property type="project" value="TreeGrafter"/>
</dbReference>
<dbReference type="GO" id="GO:0005829">
    <property type="term" value="C:cytosol"/>
    <property type="evidence" value="ECO:0007669"/>
    <property type="project" value="TreeGrafter"/>
</dbReference>
<evidence type="ECO:0008006" key="4">
    <source>
        <dbReference type="Google" id="ProtNLM"/>
    </source>
</evidence>
<comment type="caution">
    <text evidence="2">The sequence shown here is derived from an EMBL/GenBank/DDBJ whole genome shotgun (WGS) entry which is preliminary data.</text>
</comment>